<comment type="caution">
    <text evidence="2">The sequence shown here is derived from an EMBL/GenBank/DDBJ whole genome shotgun (WGS) entry which is preliminary data.</text>
</comment>
<feature type="transmembrane region" description="Helical" evidence="1">
    <location>
        <begin position="60"/>
        <end position="78"/>
    </location>
</feature>
<feature type="transmembrane region" description="Helical" evidence="1">
    <location>
        <begin position="123"/>
        <end position="143"/>
    </location>
</feature>
<feature type="transmembrane region" description="Helical" evidence="1">
    <location>
        <begin position="285"/>
        <end position="302"/>
    </location>
</feature>
<feature type="transmembrane region" description="Helical" evidence="1">
    <location>
        <begin position="255"/>
        <end position="273"/>
    </location>
</feature>
<organism evidence="2 3">
    <name type="scientific">Massilia agri</name>
    <dbReference type="NCBI Taxonomy" id="1886785"/>
    <lineage>
        <taxon>Bacteria</taxon>
        <taxon>Pseudomonadati</taxon>
        <taxon>Pseudomonadota</taxon>
        <taxon>Betaproteobacteria</taxon>
        <taxon>Burkholderiales</taxon>
        <taxon>Oxalobacteraceae</taxon>
        <taxon>Telluria group</taxon>
        <taxon>Massilia</taxon>
    </lineage>
</organism>
<accession>A0ABT2AJC3</accession>
<feature type="transmembrane region" description="Helical" evidence="1">
    <location>
        <begin position="155"/>
        <end position="187"/>
    </location>
</feature>
<keyword evidence="1" id="KW-0472">Membrane</keyword>
<evidence type="ECO:0000256" key="1">
    <source>
        <dbReference type="SAM" id="Phobius"/>
    </source>
</evidence>
<sequence length="598" mass="65685">MLMLFVQVALYLWMAPRGFEFTDESYYLHNFLYWREFTGTVTFFGAYFEWPFRLSGASIAAMRVLSLVLVLASTALLVRQVMSFNWEEQGADGTRQRFWYMVAPMGTAMLFFGYLSTLRAPSYNLLCLVAMALMTACMLSVLARRAAGRSMGAAAFLYGLALGACFLSKATTAVSVTLLHTVFFLALNRDWDWRWLLKLVTLVTAGFLLNFVMLTLSFPGWLEMLQEGIALTHVRDGSYSMWMVLNGLRWALQKQLPGAAPWLLGGALLLFFARRKIALASPFARSFLVVALLAVVSFSHVYEGWRQLWLIVTACVAAALWFIERLARGGGSAGYDERRECALTVLFLMSPVAFSFGTNMPLLAHSAIASLFASIALCLRLYRLGAARTITGPALAFALALMCAPALLTQWLAWTDVHHTYRQVAPLAQQDSPRVLGTEGSVVRVDQATARSLQALQQMARNAGLPANQDMLDMTGDSPGVIYALGARPLGSPWMLGGYPGSSAAIERVLQKVDTQRVRAAWLLISPDKSRRARDWPAIMARRIGPGSHRLAGTVEVVNPVAATTPGEPATVHLQLWKPVAASGDAATAATIMPTRMP</sequence>
<evidence type="ECO:0000313" key="3">
    <source>
        <dbReference type="Proteomes" id="UP001206572"/>
    </source>
</evidence>
<keyword evidence="1" id="KW-0812">Transmembrane</keyword>
<feature type="transmembrane region" description="Helical" evidence="1">
    <location>
        <begin position="308"/>
        <end position="327"/>
    </location>
</feature>
<feature type="transmembrane region" description="Helical" evidence="1">
    <location>
        <begin position="362"/>
        <end position="382"/>
    </location>
</feature>
<keyword evidence="1" id="KW-1133">Transmembrane helix</keyword>
<proteinExistence type="predicted"/>
<feature type="transmembrane region" description="Helical" evidence="1">
    <location>
        <begin position="98"/>
        <end position="116"/>
    </location>
</feature>
<feature type="transmembrane region" description="Helical" evidence="1">
    <location>
        <begin position="394"/>
        <end position="414"/>
    </location>
</feature>
<protein>
    <recommendedName>
        <fullName evidence="4">Glycosyltransferase RgtA/B/C/D-like domain-containing protein</fullName>
    </recommendedName>
</protein>
<reference evidence="2 3" key="1">
    <citation type="submission" date="2022-08" db="EMBL/GenBank/DDBJ databases">
        <title>Reclassification of Massilia species as members of the genera Telluria, Duganella, Pseudoduganella, Mokoshia gen. nov. and Zemynaea gen. nov. using orthogonal and non-orthogonal genome-based approaches.</title>
        <authorList>
            <person name="Bowman J.P."/>
        </authorList>
    </citation>
    <scope>NUCLEOTIDE SEQUENCE [LARGE SCALE GENOMIC DNA]</scope>
    <source>
        <strain evidence="2 3">JCM 31661</strain>
    </source>
</reference>
<dbReference type="EMBL" id="JANUHA010000004">
    <property type="protein sequence ID" value="MCS0596285.1"/>
    <property type="molecule type" value="Genomic_DNA"/>
</dbReference>
<dbReference type="Proteomes" id="UP001206572">
    <property type="component" value="Unassembled WGS sequence"/>
</dbReference>
<gene>
    <name evidence="2" type="ORF">NX780_07965</name>
</gene>
<name>A0ABT2AJC3_9BURK</name>
<dbReference type="RefSeq" id="WP_258827329.1">
    <property type="nucleotide sequence ID" value="NZ_JANUHA010000004.1"/>
</dbReference>
<feature type="transmembrane region" description="Helical" evidence="1">
    <location>
        <begin position="199"/>
        <end position="222"/>
    </location>
</feature>
<evidence type="ECO:0008006" key="4">
    <source>
        <dbReference type="Google" id="ProtNLM"/>
    </source>
</evidence>
<evidence type="ECO:0000313" key="2">
    <source>
        <dbReference type="EMBL" id="MCS0596285.1"/>
    </source>
</evidence>
<keyword evidence="3" id="KW-1185">Reference proteome</keyword>